<gene>
    <name evidence="2" type="ORF">KLLA0_D02200g</name>
</gene>
<evidence type="ECO:0000313" key="3">
    <source>
        <dbReference type="Proteomes" id="UP000000598"/>
    </source>
</evidence>
<protein>
    <submittedName>
        <fullName evidence="2">KLLA0D02200p</fullName>
    </submittedName>
</protein>
<feature type="region of interest" description="Disordered" evidence="1">
    <location>
        <begin position="26"/>
        <end position="68"/>
    </location>
</feature>
<dbReference type="AlphaFoldDB" id="Q6CSC3"/>
<dbReference type="eggNOG" id="ENOG502S3JK">
    <property type="taxonomic scope" value="Eukaryota"/>
</dbReference>
<accession>Q6CSC3</accession>
<dbReference type="EMBL" id="CR382124">
    <property type="protein sequence ID" value="CAH00262.1"/>
    <property type="molecule type" value="Genomic_DNA"/>
</dbReference>
<sequence>MAEQITHKKSLKRVDNEKRRLLKEYYRLQKDNKPGETTAESDKADTKSPSPSVLPGVTTGSIPASGADIDSGVTSANLGNVVASTPIENCKSPQDTEQEIRLELEKGDIDVTKKSLKQLLQVQNLLLAEETEADNAIKNTIYDNYYDLIKVDEILKEMTQLDESLVEQLRETCNMARPMLKQ</sequence>
<organism evidence="2 3">
    <name type="scientific">Kluyveromyces lactis (strain ATCC 8585 / CBS 2359 / DSM 70799 / NBRC 1267 / NRRL Y-1140 / WM37)</name>
    <name type="common">Yeast</name>
    <name type="synonym">Candida sphaerica</name>
    <dbReference type="NCBI Taxonomy" id="284590"/>
    <lineage>
        <taxon>Eukaryota</taxon>
        <taxon>Fungi</taxon>
        <taxon>Dikarya</taxon>
        <taxon>Ascomycota</taxon>
        <taxon>Saccharomycotina</taxon>
        <taxon>Saccharomycetes</taxon>
        <taxon>Saccharomycetales</taxon>
        <taxon>Saccharomycetaceae</taxon>
        <taxon>Kluyveromyces</taxon>
    </lineage>
</organism>
<keyword evidence="3" id="KW-1185">Reference proteome</keyword>
<dbReference type="OMA" id="MTEQISH"/>
<dbReference type="Pfam" id="PF08700">
    <property type="entry name" value="VPS51_Exo84_N"/>
    <property type="match status" value="1"/>
</dbReference>
<dbReference type="STRING" id="284590.Q6CSC3"/>
<dbReference type="Proteomes" id="UP000000598">
    <property type="component" value="Chromosome D"/>
</dbReference>
<name>Q6CSC3_KLULA</name>
<dbReference type="FunCoup" id="Q6CSC3">
    <property type="interactions" value="37"/>
</dbReference>
<reference evidence="2 3" key="1">
    <citation type="journal article" date="2004" name="Nature">
        <title>Genome evolution in yeasts.</title>
        <authorList>
            <consortium name="Genolevures"/>
            <person name="Dujon B."/>
            <person name="Sherman D."/>
            <person name="Fischer G."/>
            <person name="Durrens P."/>
            <person name="Casaregola S."/>
            <person name="Lafontaine I."/>
            <person name="de Montigny J."/>
            <person name="Marck C."/>
            <person name="Neuveglise C."/>
            <person name="Talla E."/>
            <person name="Goffard N."/>
            <person name="Frangeul L."/>
            <person name="Aigle M."/>
            <person name="Anthouard V."/>
            <person name="Babour A."/>
            <person name="Barbe V."/>
            <person name="Barnay S."/>
            <person name="Blanchin S."/>
            <person name="Beckerich J.M."/>
            <person name="Beyne E."/>
            <person name="Bleykasten C."/>
            <person name="Boisrame A."/>
            <person name="Boyer J."/>
            <person name="Cattolico L."/>
            <person name="Confanioleri F."/>
            <person name="de Daruvar A."/>
            <person name="Despons L."/>
            <person name="Fabre E."/>
            <person name="Fairhead C."/>
            <person name="Ferry-Dumazet H."/>
            <person name="Groppi A."/>
            <person name="Hantraye F."/>
            <person name="Hennequin C."/>
            <person name="Jauniaux N."/>
            <person name="Joyet P."/>
            <person name="Kachouri R."/>
            <person name="Kerrest A."/>
            <person name="Koszul R."/>
            <person name="Lemaire M."/>
            <person name="Lesur I."/>
            <person name="Ma L."/>
            <person name="Muller H."/>
            <person name="Nicaud J.M."/>
            <person name="Nikolski M."/>
            <person name="Oztas S."/>
            <person name="Ozier-Kalogeropoulos O."/>
            <person name="Pellenz S."/>
            <person name="Potier S."/>
            <person name="Richard G.F."/>
            <person name="Straub M.L."/>
            <person name="Suleau A."/>
            <person name="Swennene D."/>
            <person name="Tekaia F."/>
            <person name="Wesolowski-Louvel M."/>
            <person name="Westhof E."/>
            <person name="Wirth B."/>
            <person name="Zeniou-Meyer M."/>
            <person name="Zivanovic I."/>
            <person name="Bolotin-Fukuhara M."/>
            <person name="Thierry A."/>
            <person name="Bouchier C."/>
            <person name="Caudron B."/>
            <person name="Scarpelli C."/>
            <person name="Gaillardin C."/>
            <person name="Weissenbach J."/>
            <person name="Wincker P."/>
            <person name="Souciet J.L."/>
        </authorList>
    </citation>
    <scope>NUCLEOTIDE SEQUENCE [LARGE SCALE GENOMIC DNA]</scope>
    <source>
        <strain evidence="3">ATCC 8585 / CBS 2359 / DSM 70799 / NBRC 1267 / NRRL Y-1140 / WM37</strain>
    </source>
</reference>
<proteinExistence type="predicted"/>
<feature type="compositionally biased region" description="Basic and acidic residues" evidence="1">
    <location>
        <begin position="26"/>
        <end position="46"/>
    </location>
</feature>
<dbReference type="InParanoid" id="Q6CSC3"/>
<dbReference type="KEGG" id="kla:KLLA0_D02200g"/>
<dbReference type="HOGENOM" id="CLU_141194_0_0_1"/>
<evidence type="ECO:0000256" key="1">
    <source>
        <dbReference type="SAM" id="MobiDB-lite"/>
    </source>
</evidence>
<evidence type="ECO:0000313" key="2">
    <source>
        <dbReference type="EMBL" id="CAH00262.1"/>
    </source>
</evidence>
<dbReference type="PaxDb" id="284590-Q6CSC3"/>